<dbReference type="PROSITE" id="PS51826">
    <property type="entry name" value="PSBD"/>
    <property type="match status" value="1"/>
</dbReference>
<dbReference type="RefSeq" id="WP_097185535.1">
    <property type="nucleotide sequence ID" value="NZ_OCNK01000005.1"/>
</dbReference>
<feature type="compositionally biased region" description="Low complexity" evidence="7">
    <location>
        <begin position="257"/>
        <end position="292"/>
    </location>
</feature>
<dbReference type="OrthoDB" id="9805770at2"/>
<evidence type="ECO:0000256" key="5">
    <source>
        <dbReference type="ARBA" id="ARBA00023315"/>
    </source>
</evidence>
<dbReference type="EMBL" id="OCNK01000005">
    <property type="protein sequence ID" value="SOE02880.1"/>
    <property type="molecule type" value="Genomic_DNA"/>
</dbReference>
<keyword evidence="5 6" id="KW-0012">Acyltransferase</keyword>
<evidence type="ECO:0000259" key="8">
    <source>
        <dbReference type="PROSITE" id="PS50968"/>
    </source>
</evidence>
<evidence type="ECO:0000256" key="3">
    <source>
        <dbReference type="ARBA" id="ARBA00022679"/>
    </source>
</evidence>
<dbReference type="AlphaFoldDB" id="A0A286H504"/>
<keyword evidence="11" id="KW-1185">Reference proteome</keyword>
<dbReference type="Pfam" id="PF00198">
    <property type="entry name" value="2-oxoacid_dh"/>
    <property type="match status" value="1"/>
</dbReference>
<dbReference type="InterPro" id="IPR023213">
    <property type="entry name" value="CAT-like_dom_sf"/>
</dbReference>
<dbReference type="PANTHER" id="PTHR43178">
    <property type="entry name" value="DIHYDROLIPOAMIDE ACETYLTRANSFERASE COMPONENT OF PYRUVATE DEHYDROGENASE COMPLEX"/>
    <property type="match status" value="1"/>
</dbReference>
<dbReference type="Pfam" id="PF02817">
    <property type="entry name" value="E3_binding"/>
    <property type="match status" value="1"/>
</dbReference>
<dbReference type="InterPro" id="IPR004167">
    <property type="entry name" value="PSBD"/>
</dbReference>
<dbReference type="InterPro" id="IPR014276">
    <property type="entry name" value="2-oxoglutarate_DH_E2"/>
</dbReference>
<proteinExistence type="inferred from homology"/>
<evidence type="ECO:0000313" key="10">
    <source>
        <dbReference type="EMBL" id="SOE02880.1"/>
    </source>
</evidence>
<feature type="region of interest" description="Disordered" evidence="7">
    <location>
        <begin position="362"/>
        <end position="392"/>
    </location>
</feature>
<feature type="domain" description="Lipoyl-binding" evidence="8">
    <location>
        <begin position="148"/>
        <end position="223"/>
    </location>
</feature>
<keyword evidence="3 6" id="KW-0808">Transferase</keyword>
<accession>A0A286H504</accession>
<feature type="region of interest" description="Disordered" evidence="7">
    <location>
        <begin position="218"/>
        <end position="317"/>
    </location>
</feature>
<dbReference type="Gene3D" id="4.10.320.10">
    <property type="entry name" value="E3-binding domain"/>
    <property type="match status" value="1"/>
</dbReference>
<evidence type="ECO:0000256" key="2">
    <source>
        <dbReference type="ARBA" id="ARBA00007317"/>
    </source>
</evidence>
<dbReference type="InterPro" id="IPR050743">
    <property type="entry name" value="2-oxoacid_DH_E2_comp"/>
</dbReference>
<evidence type="ECO:0000256" key="7">
    <source>
        <dbReference type="SAM" id="MobiDB-lite"/>
    </source>
</evidence>
<dbReference type="Pfam" id="PF00364">
    <property type="entry name" value="Biotin_lipoyl"/>
    <property type="match status" value="2"/>
</dbReference>
<dbReference type="EC" id="2.3.1.-" evidence="6"/>
<feature type="compositionally biased region" description="Low complexity" evidence="7">
    <location>
        <begin position="114"/>
        <end position="138"/>
    </location>
</feature>
<dbReference type="InterPro" id="IPR001078">
    <property type="entry name" value="2-oxoacid_DH_actylTfrase"/>
</dbReference>
<keyword evidence="4 6" id="KW-0450">Lipoyl</keyword>
<dbReference type="NCBIfam" id="TIGR02927">
    <property type="entry name" value="SucB_Actino"/>
    <property type="match status" value="1"/>
</dbReference>
<dbReference type="GO" id="GO:0005737">
    <property type="term" value="C:cytoplasm"/>
    <property type="evidence" value="ECO:0007669"/>
    <property type="project" value="TreeGrafter"/>
</dbReference>
<dbReference type="FunFam" id="3.30.559.10:FF:000007">
    <property type="entry name" value="Dihydrolipoamide acetyltransferase component of pyruvate dehydrogenase complex"/>
    <property type="match status" value="1"/>
</dbReference>
<comment type="cofactor">
    <cofactor evidence="1 6">
        <name>(R)-lipoate</name>
        <dbReference type="ChEBI" id="CHEBI:83088"/>
    </cofactor>
</comment>
<dbReference type="Gene3D" id="3.30.559.10">
    <property type="entry name" value="Chloramphenicol acetyltransferase-like domain"/>
    <property type="match status" value="1"/>
</dbReference>
<dbReference type="SUPFAM" id="SSF51230">
    <property type="entry name" value="Single hybrid motif"/>
    <property type="match status" value="2"/>
</dbReference>
<feature type="region of interest" description="Disordered" evidence="7">
    <location>
        <begin position="72"/>
        <end position="196"/>
    </location>
</feature>
<evidence type="ECO:0000256" key="6">
    <source>
        <dbReference type="RuleBase" id="RU003423"/>
    </source>
</evidence>
<dbReference type="SUPFAM" id="SSF52777">
    <property type="entry name" value="CoA-dependent acyltransferases"/>
    <property type="match status" value="1"/>
</dbReference>
<protein>
    <recommendedName>
        <fullName evidence="6">Dihydrolipoamide acetyltransferase component of pyruvate dehydrogenase complex</fullName>
        <ecNumber evidence="6">2.3.1.-</ecNumber>
    </recommendedName>
</protein>
<name>A0A286H504_9ACTN</name>
<dbReference type="PROSITE" id="PS00189">
    <property type="entry name" value="LIPOYL"/>
    <property type="match status" value="2"/>
</dbReference>
<dbReference type="Proteomes" id="UP000219482">
    <property type="component" value="Unassembled WGS sequence"/>
</dbReference>
<feature type="domain" description="Peripheral subunit-binding (PSBD)" evidence="9">
    <location>
        <begin position="317"/>
        <end position="354"/>
    </location>
</feature>
<dbReference type="InterPro" id="IPR011053">
    <property type="entry name" value="Single_hybrid_motif"/>
</dbReference>
<feature type="compositionally biased region" description="Low complexity" evidence="7">
    <location>
        <begin position="231"/>
        <end position="244"/>
    </location>
</feature>
<evidence type="ECO:0000256" key="1">
    <source>
        <dbReference type="ARBA" id="ARBA00001938"/>
    </source>
</evidence>
<reference evidence="11" key="1">
    <citation type="submission" date="2017-09" db="EMBL/GenBank/DDBJ databases">
        <authorList>
            <person name="Varghese N."/>
            <person name="Submissions S."/>
        </authorList>
    </citation>
    <scope>NUCLEOTIDE SEQUENCE [LARGE SCALE GENOMIC DNA]</scope>
    <source>
        <strain evidence="11">DSM 44270</strain>
    </source>
</reference>
<evidence type="ECO:0000313" key="11">
    <source>
        <dbReference type="Proteomes" id="UP000219482"/>
    </source>
</evidence>
<dbReference type="InterPro" id="IPR036625">
    <property type="entry name" value="E3-bd_dom_sf"/>
</dbReference>
<dbReference type="CDD" id="cd06849">
    <property type="entry name" value="lipoyl_domain"/>
    <property type="match status" value="2"/>
</dbReference>
<dbReference type="InterPro" id="IPR003016">
    <property type="entry name" value="2-oxoA_DH_lipoyl-BS"/>
</dbReference>
<dbReference type="SUPFAM" id="SSF47005">
    <property type="entry name" value="Peripheral subunit-binding domain of 2-oxo acid dehydrogenase complex"/>
    <property type="match status" value="1"/>
</dbReference>
<feature type="compositionally biased region" description="Low complexity" evidence="7">
    <location>
        <begin position="300"/>
        <end position="310"/>
    </location>
</feature>
<dbReference type="GO" id="GO:0031405">
    <property type="term" value="F:lipoic acid binding"/>
    <property type="evidence" value="ECO:0007669"/>
    <property type="project" value="TreeGrafter"/>
</dbReference>
<dbReference type="PANTHER" id="PTHR43178:SF5">
    <property type="entry name" value="LIPOAMIDE ACYLTRANSFERASE COMPONENT OF BRANCHED-CHAIN ALPHA-KETO ACID DEHYDROGENASE COMPLEX, MITOCHONDRIAL"/>
    <property type="match status" value="1"/>
</dbReference>
<organism evidence="10 11">
    <name type="scientific">Blastococcus haudaquaticus</name>
    <dbReference type="NCBI Taxonomy" id="1938745"/>
    <lineage>
        <taxon>Bacteria</taxon>
        <taxon>Bacillati</taxon>
        <taxon>Actinomycetota</taxon>
        <taxon>Actinomycetes</taxon>
        <taxon>Geodermatophilales</taxon>
        <taxon>Geodermatophilaceae</taxon>
        <taxon>Blastococcus</taxon>
    </lineage>
</organism>
<sequence>MPTSVTMPALGESVTEGTVTRWLKQEGEQVEADEPLLEVSTDKVDTEIPSPAAGVLTKILVAEDETVDVGAELAVIGGDGGGDDRGGESAPPASAEDEDTTPQSPDQQVEDAGPGSSESEQPAQQQEEPAPASADTSSDGGGSGGGEGTPVTMPALGESVTEGTVTRWLKAVGDEVSADEPLLEVSTDKVDTEIPSPVSGTLLEITVNEDETVDVGAQLALIGSGSGGGSSAPAPAQEAPQQEAPKQEAPKQEAPAEEQPQAAPEAKPAATATTQPGGDYGASGAQPAQSPTSAPPPQVAPQAPAAQQSSGDGGGAYVTPLVRRLAADKGVDLGSVSGTGVGGRIRKQDVLAAAEKAAAPAPAAAPAASSGGARTPSPAATPDTSVRGRTEKMSRLRTVIARRMVESLQVSAQLTTVVEADVTRIANLRQRAKKDFEAREGVKLSFLPFFAKASIEALKAHPSVNSSIDQEAGTVTYHDTENLGIAVDTERGLLVPVIHDAGDLSLGGIARKIADLAERTRTNKVTPDELGGGTFTLTNTGSRGALFDTPIINQPQVAILGVGSVVKRPVVVNDPELGEVIAVRSMVYLALTYDHRIVDGADAARFLTTVRERLEAGQFHGELGLA</sequence>
<evidence type="ECO:0000256" key="4">
    <source>
        <dbReference type="ARBA" id="ARBA00022823"/>
    </source>
</evidence>
<gene>
    <name evidence="10" type="ORF">SAMN06272739_3840</name>
</gene>
<comment type="similarity">
    <text evidence="2 6">Belongs to the 2-oxoacid dehydrogenase family.</text>
</comment>
<dbReference type="PROSITE" id="PS50968">
    <property type="entry name" value="BIOTINYL_LIPOYL"/>
    <property type="match status" value="2"/>
</dbReference>
<dbReference type="GO" id="GO:0016407">
    <property type="term" value="F:acetyltransferase activity"/>
    <property type="evidence" value="ECO:0007669"/>
    <property type="project" value="TreeGrafter"/>
</dbReference>
<feature type="domain" description="Lipoyl-binding" evidence="8">
    <location>
        <begin position="2"/>
        <end position="77"/>
    </location>
</feature>
<dbReference type="InterPro" id="IPR000089">
    <property type="entry name" value="Biotin_lipoyl"/>
</dbReference>
<feature type="compositionally biased region" description="Gly residues" evidence="7">
    <location>
        <begin position="139"/>
        <end position="148"/>
    </location>
</feature>
<dbReference type="Gene3D" id="2.40.50.100">
    <property type="match status" value="2"/>
</dbReference>
<evidence type="ECO:0000259" key="9">
    <source>
        <dbReference type="PROSITE" id="PS51826"/>
    </source>
</evidence>
<feature type="compositionally biased region" description="Low complexity" evidence="7">
    <location>
        <begin position="362"/>
        <end position="380"/>
    </location>
</feature>